<keyword evidence="2" id="KW-0964">Secreted</keyword>
<sequence>MNIIYTGVDAVISGTWLTRAGIALVGTTAAVGMFAAPAQAAGRNTVSVLGDSLIYWANKGQVNRVWIGQSGGKVVLDDRVALTAGEGCTLVEGDRTRVVCTGVTQVHINLRDRDDVFVNRTGLTTNVAGANGNDTLIGGTGRDYLSGGRGDDVLKGGAGDDLLTGGAGRDLIHGNSGSDSLYDGAGVDRAYGGTGDDLFWDGRGADRLHGGAGNDRILTGKYVDADRYYGGVGIDRVDYRQRTGPVTADADGRADDGQTGEKDRIAPDVENLTGGKGDDTLIGNRYANVLDGREHVKGDTCVAGGGDTTRNCEIVK</sequence>
<feature type="compositionally biased region" description="Basic and acidic residues" evidence="3">
    <location>
        <begin position="250"/>
        <end position="264"/>
    </location>
</feature>
<comment type="caution">
    <text evidence="4">The sequence shown here is derived from an EMBL/GenBank/DDBJ whole genome shotgun (WGS) entry which is preliminary data.</text>
</comment>
<evidence type="ECO:0008006" key="6">
    <source>
        <dbReference type="Google" id="ProtNLM"/>
    </source>
</evidence>
<comment type="subcellular location">
    <subcellularLocation>
        <location evidence="1">Secreted</location>
    </subcellularLocation>
</comment>
<dbReference type="Proteomes" id="UP000612282">
    <property type="component" value="Unassembled WGS sequence"/>
</dbReference>
<proteinExistence type="predicted"/>
<dbReference type="EMBL" id="BOMG01000083">
    <property type="protein sequence ID" value="GID58305.1"/>
    <property type="molecule type" value="Genomic_DNA"/>
</dbReference>
<evidence type="ECO:0000256" key="3">
    <source>
        <dbReference type="SAM" id="MobiDB-lite"/>
    </source>
</evidence>
<keyword evidence="5" id="KW-1185">Reference proteome</keyword>
<evidence type="ECO:0000256" key="2">
    <source>
        <dbReference type="ARBA" id="ARBA00022525"/>
    </source>
</evidence>
<evidence type="ECO:0000256" key="1">
    <source>
        <dbReference type="ARBA" id="ARBA00004613"/>
    </source>
</evidence>
<protein>
    <recommendedName>
        <fullName evidence="6">Hemolysin-type calcium-binding region</fullName>
    </recommendedName>
</protein>
<dbReference type="PRINTS" id="PR00313">
    <property type="entry name" value="CABNDNGRPT"/>
</dbReference>
<dbReference type="Gene3D" id="2.150.10.10">
    <property type="entry name" value="Serralysin-like metalloprotease, C-terminal"/>
    <property type="match status" value="2"/>
</dbReference>
<organism evidence="4 5">
    <name type="scientific">Actinoplanes couchii</name>
    <dbReference type="NCBI Taxonomy" id="403638"/>
    <lineage>
        <taxon>Bacteria</taxon>
        <taxon>Bacillati</taxon>
        <taxon>Actinomycetota</taxon>
        <taxon>Actinomycetes</taxon>
        <taxon>Micromonosporales</taxon>
        <taxon>Micromonosporaceae</taxon>
        <taxon>Actinoplanes</taxon>
    </lineage>
</organism>
<dbReference type="SUPFAM" id="SSF51120">
    <property type="entry name" value="beta-Roll"/>
    <property type="match status" value="3"/>
</dbReference>
<dbReference type="PANTHER" id="PTHR38340">
    <property type="entry name" value="S-LAYER PROTEIN"/>
    <property type="match status" value="1"/>
</dbReference>
<name>A0ABQ3XIS0_9ACTN</name>
<dbReference type="InterPro" id="IPR011049">
    <property type="entry name" value="Serralysin-like_metalloprot_C"/>
</dbReference>
<dbReference type="InterPro" id="IPR050557">
    <property type="entry name" value="RTX_toxin/Mannuronan_C5-epim"/>
</dbReference>
<dbReference type="PANTHER" id="PTHR38340:SF1">
    <property type="entry name" value="S-LAYER PROTEIN"/>
    <property type="match status" value="1"/>
</dbReference>
<evidence type="ECO:0000313" key="5">
    <source>
        <dbReference type="Proteomes" id="UP000612282"/>
    </source>
</evidence>
<feature type="region of interest" description="Disordered" evidence="3">
    <location>
        <begin position="243"/>
        <end position="264"/>
    </location>
</feature>
<accession>A0ABQ3XIS0</accession>
<dbReference type="InterPro" id="IPR018511">
    <property type="entry name" value="Hemolysin-typ_Ca-bd_CS"/>
</dbReference>
<gene>
    <name evidence="4" type="ORF">Aco03nite_067090</name>
</gene>
<reference evidence="4 5" key="1">
    <citation type="submission" date="2021-01" db="EMBL/GenBank/DDBJ databases">
        <title>Whole genome shotgun sequence of Actinoplanes couchii NBRC 106145.</title>
        <authorList>
            <person name="Komaki H."/>
            <person name="Tamura T."/>
        </authorList>
    </citation>
    <scope>NUCLEOTIDE SEQUENCE [LARGE SCALE GENOMIC DNA]</scope>
    <source>
        <strain evidence="4 5">NBRC 106145</strain>
    </source>
</reference>
<evidence type="ECO:0000313" key="4">
    <source>
        <dbReference type="EMBL" id="GID58305.1"/>
    </source>
</evidence>
<dbReference type="InterPro" id="IPR001343">
    <property type="entry name" value="Hemolysn_Ca-bd"/>
</dbReference>
<dbReference type="Pfam" id="PF00353">
    <property type="entry name" value="HemolysinCabind"/>
    <property type="match status" value="3"/>
</dbReference>
<dbReference type="PROSITE" id="PS00330">
    <property type="entry name" value="HEMOLYSIN_CALCIUM"/>
    <property type="match status" value="3"/>
</dbReference>